<evidence type="ECO:0000313" key="3">
    <source>
        <dbReference type="WBParaSite" id="HPBE_0000342101-mRNA-1"/>
    </source>
</evidence>
<accession>A0A3P7USG1</accession>
<dbReference type="EMBL" id="UZAH01008817">
    <property type="protein sequence ID" value="VDO34769.1"/>
    <property type="molecule type" value="Genomic_DNA"/>
</dbReference>
<accession>A0A183FB79</accession>
<protein>
    <submittedName>
        <fullName evidence="1 3">Uncharacterized protein</fullName>
    </submittedName>
</protein>
<dbReference type="Proteomes" id="UP000050761">
    <property type="component" value="Unassembled WGS sequence"/>
</dbReference>
<dbReference type="AlphaFoldDB" id="A0A183FB79"/>
<sequence length="122" mass="13610">MVGKVLRILLQPIESGEIMPEAGLHVLEAIEARDERHVESTAPTVYSISRGKNFPLIRFDSELPLERQWPKCGDPSNFFPTGKANIVDHRSANAISTPILPALFNLQAPRKLLNKQAKLTEI</sequence>
<evidence type="ECO:0000313" key="1">
    <source>
        <dbReference type="EMBL" id="VDO34769.1"/>
    </source>
</evidence>
<reference evidence="3" key="2">
    <citation type="submission" date="2019-09" db="UniProtKB">
        <authorList>
            <consortium name="WormBaseParasite"/>
        </authorList>
    </citation>
    <scope>IDENTIFICATION</scope>
</reference>
<gene>
    <name evidence="1" type="ORF">HPBE_LOCUS3422</name>
</gene>
<keyword evidence="2" id="KW-1185">Reference proteome</keyword>
<proteinExistence type="predicted"/>
<name>A0A183FB79_HELPZ</name>
<organism evidence="2 3">
    <name type="scientific">Heligmosomoides polygyrus</name>
    <name type="common">Parasitic roundworm</name>
    <dbReference type="NCBI Taxonomy" id="6339"/>
    <lineage>
        <taxon>Eukaryota</taxon>
        <taxon>Metazoa</taxon>
        <taxon>Ecdysozoa</taxon>
        <taxon>Nematoda</taxon>
        <taxon>Chromadorea</taxon>
        <taxon>Rhabditida</taxon>
        <taxon>Rhabditina</taxon>
        <taxon>Rhabditomorpha</taxon>
        <taxon>Strongyloidea</taxon>
        <taxon>Heligmosomidae</taxon>
        <taxon>Heligmosomoides</taxon>
    </lineage>
</organism>
<dbReference type="WBParaSite" id="HPBE_0000342101-mRNA-1">
    <property type="protein sequence ID" value="HPBE_0000342101-mRNA-1"/>
    <property type="gene ID" value="HPBE_0000342101"/>
</dbReference>
<reference evidence="1 2" key="1">
    <citation type="submission" date="2018-11" db="EMBL/GenBank/DDBJ databases">
        <authorList>
            <consortium name="Pathogen Informatics"/>
        </authorList>
    </citation>
    <scope>NUCLEOTIDE SEQUENCE [LARGE SCALE GENOMIC DNA]</scope>
</reference>
<evidence type="ECO:0000313" key="2">
    <source>
        <dbReference type="Proteomes" id="UP000050761"/>
    </source>
</evidence>